<name>A0A383TD17_9LACT</name>
<organism evidence="7 8">
    <name type="scientific">Trichococcus shcherbakoviae</name>
    <dbReference type="NCBI Taxonomy" id="2094020"/>
    <lineage>
        <taxon>Bacteria</taxon>
        <taxon>Bacillati</taxon>
        <taxon>Bacillota</taxon>
        <taxon>Bacilli</taxon>
        <taxon>Lactobacillales</taxon>
        <taxon>Carnobacteriaceae</taxon>
        <taxon>Trichococcus</taxon>
    </lineage>
</organism>
<dbReference type="GO" id="GO:0098796">
    <property type="term" value="C:membrane protein complex"/>
    <property type="evidence" value="ECO:0007669"/>
    <property type="project" value="UniProtKB-ARBA"/>
</dbReference>
<keyword evidence="2" id="KW-0813">Transport</keyword>
<keyword evidence="3" id="KW-0547">Nucleotide-binding</keyword>
<dbReference type="PANTHER" id="PTHR42798:SF2">
    <property type="entry name" value="ABC TRANSPORTER ATP-BINDING PROTEIN MG467-RELATED"/>
    <property type="match status" value="1"/>
</dbReference>
<dbReference type="InterPro" id="IPR003439">
    <property type="entry name" value="ABC_transporter-like_ATP-bd"/>
</dbReference>
<comment type="similarity">
    <text evidence="1">Belongs to the ABC transporter superfamily.</text>
</comment>
<evidence type="ECO:0000256" key="5">
    <source>
        <dbReference type="ARBA" id="ARBA00022970"/>
    </source>
</evidence>
<dbReference type="InterPro" id="IPR017911">
    <property type="entry name" value="MacB-like_ATP-bd"/>
</dbReference>
<dbReference type="CDD" id="cd03255">
    <property type="entry name" value="ABC_MJ0796_LolCDE_FtsE"/>
    <property type="match status" value="1"/>
</dbReference>
<dbReference type="RefSeq" id="WP_119092857.1">
    <property type="nucleotide sequence ID" value="NZ_UNRR01000014.1"/>
</dbReference>
<evidence type="ECO:0000256" key="3">
    <source>
        <dbReference type="ARBA" id="ARBA00022741"/>
    </source>
</evidence>
<evidence type="ECO:0000256" key="4">
    <source>
        <dbReference type="ARBA" id="ARBA00022840"/>
    </source>
</evidence>
<gene>
    <name evidence="7" type="ORF">TART1_1025</name>
</gene>
<dbReference type="Pfam" id="PF00005">
    <property type="entry name" value="ABC_tran"/>
    <property type="match status" value="1"/>
</dbReference>
<dbReference type="FunFam" id="3.40.50.300:FF:000032">
    <property type="entry name" value="Export ABC transporter ATP-binding protein"/>
    <property type="match status" value="1"/>
</dbReference>
<dbReference type="Gene3D" id="3.40.50.300">
    <property type="entry name" value="P-loop containing nucleotide triphosphate hydrolases"/>
    <property type="match status" value="1"/>
</dbReference>
<accession>A0A383TD17</accession>
<dbReference type="AlphaFoldDB" id="A0A383TD17"/>
<evidence type="ECO:0000256" key="1">
    <source>
        <dbReference type="ARBA" id="ARBA00005417"/>
    </source>
</evidence>
<dbReference type="GO" id="GO:0005524">
    <property type="term" value="F:ATP binding"/>
    <property type="evidence" value="ECO:0007669"/>
    <property type="project" value="UniProtKB-KW"/>
</dbReference>
<evidence type="ECO:0000259" key="6">
    <source>
        <dbReference type="PROSITE" id="PS50893"/>
    </source>
</evidence>
<dbReference type="GO" id="GO:0016887">
    <property type="term" value="F:ATP hydrolysis activity"/>
    <property type="evidence" value="ECO:0007669"/>
    <property type="project" value="InterPro"/>
</dbReference>
<sequence>MISLVNVNKYYKNDEESLHVLKNINLTIAPGEMIAIMGPSGSGKSTLINLLGFIDKQFEGQYLFEGKALLTSSDEILSKIRNQTVGFVFQNFSLIENNTVFENVELPLLYNGYKFHQTKEKVMAVLKKVGLSDKADKHLKQLSGGQQQRVAIARALINQPKFLIADEPTGALDSHTSEEIMKLFVDLNIQDQVTIILVTHNPDMVPYCSRLISIRDGEIIEDKALRQ</sequence>
<feature type="domain" description="ABC transporter" evidence="6">
    <location>
        <begin position="2"/>
        <end position="227"/>
    </location>
</feature>
<protein>
    <submittedName>
        <fullName evidence="7">Abc transporter</fullName>
    </submittedName>
</protein>
<dbReference type="InterPro" id="IPR003593">
    <property type="entry name" value="AAA+_ATPase"/>
</dbReference>
<dbReference type="PANTHER" id="PTHR42798">
    <property type="entry name" value="LIPOPROTEIN-RELEASING SYSTEM ATP-BINDING PROTEIN LOLD"/>
    <property type="match status" value="1"/>
</dbReference>
<dbReference type="PROSITE" id="PS00211">
    <property type="entry name" value="ABC_TRANSPORTER_1"/>
    <property type="match status" value="1"/>
</dbReference>
<dbReference type="SUPFAM" id="SSF52540">
    <property type="entry name" value="P-loop containing nucleoside triphosphate hydrolases"/>
    <property type="match status" value="1"/>
</dbReference>
<dbReference type="GO" id="GO:0006865">
    <property type="term" value="P:amino acid transport"/>
    <property type="evidence" value="ECO:0007669"/>
    <property type="project" value="UniProtKB-KW"/>
</dbReference>
<dbReference type="GO" id="GO:0022857">
    <property type="term" value="F:transmembrane transporter activity"/>
    <property type="evidence" value="ECO:0007669"/>
    <property type="project" value="UniProtKB-ARBA"/>
</dbReference>
<dbReference type="InterPro" id="IPR027417">
    <property type="entry name" value="P-loop_NTPase"/>
</dbReference>
<dbReference type="SMART" id="SM00382">
    <property type="entry name" value="AAA"/>
    <property type="match status" value="1"/>
</dbReference>
<keyword evidence="5" id="KW-0029">Amino-acid transport</keyword>
<reference evidence="8" key="1">
    <citation type="submission" date="2018-05" db="EMBL/GenBank/DDBJ databases">
        <authorList>
            <person name="Strepis N."/>
        </authorList>
    </citation>
    <scope>NUCLEOTIDE SEQUENCE [LARGE SCALE GENOMIC DNA]</scope>
</reference>
<dbReference type="Proteomes" id="UP000262072">
    <property type="component" value="Unassembled WGS sequence"/>
</dbReference>
<evidence type="ECO:0000313" key="8">
    <source>
        <dbReference type="Proteomes" id="UP000262072"/>
    </source>
</evidence>
<keyword evidence="4" id="KW-0067">ATP-binding</keyword>
<dbReference type="InterPro" id="IPR017871">
    <property type="entry name" value="ABC_transporter-like_CS"/>
</dbReference>
<evidence type="ECO:0000313" key="7">
    <source>
        <dbReference type="EMBL" id="SYZ78242.1"/>
    </source>
</evidence>
<dbReference type="EMBL" id="UNRR01000014">
    <property type="protein sequence ID" value="SYZ78242.1"/>
    <property type="molecule type" value="Genomic_DNA"/>
</dbReference>
<dbReference type="OrthoDB" id="9791546at2"/>
<evidence type="ECO:0000256" key="2">
    <source>
        <dbReference type="ARBA" id="ARBA00022448"/>
    </source>
</evidence>
<dbReference type="PROSITE" id="PS50893">
    <property type="entry name" value="ABC_TRANSPORTER_2"/>
    <property type="match status" value="1"/>
</dbReference>
<proteinExistence type="inferred from homology"/>